<dbReference type="Pfam" id="PF04055">
    <property type="entry name" value="Radical_SAM"/>
    <property type="match status" value="1"/>
</dbReference>
<dbReference type="EC" id="1.3.98.3" evidence="7"/>
<evidence type="ECO:0000313" key="7">
    <source>
        <dbReference type="EMBL" id="MET3791433.1"/>
    </source>
</evidence>
<evidence type="ECO:0000256" key="4">
    <source>
        <dbReference type="ARBA" id="ARBA00023004"/>
    </source>
</evidence>
<proteinExistence type="predicted"/>
<protein>
    <submittedName>
        <fullName evidence="7">Oxygen-independent coproporphyrinogen-3 oxidase</fullName>
        <ecNumber evidence="7">1.3.98.3</ecNumber>
    </submittedName>
</protein>
<dbReference type="InterPro" id="IPR058240">
    <property type="entry name" value="rSAM_sf"/>
</dbReference>
<dbReference type="Proteomes" id="UP001549076">
    <property type="component" value="Unassembled WGS sequence"/>
</dbReference>
<dbReference type="InterPro" id="IPR013785">
    <property type="entry name" value="Aldolase_TIM"/>
</dbReference>
<keyword evidence="3" id="KW-0479">Metal-binding</keyword>
<keyword evidence="8" id="KW-1185">Reference proteome</keyword>
<evidence type="ECO:0000259" key="6">
    <source>
        <dbReference type="PROSITE" id="PS51918"/>
    </source>
</evidence>
<evidence type="ECO:0000256" key="3">
    <source>
        <dbReference type="ARBA" id="ARBA00022723"/>
    </source>
</evidence>
<keyword evidence="7" id="KW-0560">Oxidoreductase</keyword>
<feature type="domain" description="Radical SAM core" evidence="6">
    <location>
        <begin position="53"/>
        <end position="289"/>
    </location>
</feature>
<keyword evidence="4" id="KW-0408">Iron</keyword>
<dbReference type="SMART" id="SM00729">
    <property type="entry name" value="Elp3"/>
    <property type="match status" value="1"/>
</dbReference>
<evidence type="ECO:0000256" key="1">
    <source>
        <dbReference type="ARBA" id="ARBA00001966"/>
    </source>
</evidence>
<dbReference type="PANTHER" id="PTHR13932">
    <property type="entry name" value="COPROPORPHYRINIGEN III OXIDASE"/>
    <property type="match status" value="1"/>
</dbReference>
<dbReference type="InterPro" id="IPR006638">
    <property type="entry name" value="Elp3/MiaA/NifB-like_rSAM"/>
</dbReference>
<dbReference type="SFLD" id="SFLDG01082">
    <property type="entry name" value="B12-binding_domain_containing"/>
    <property type="match status" value="1"/>
</dbReference>
<keyword evidence="2" id="KW-0949">S-adenosyl-L-methionine</keyword>
<reference evidence="7 8" key="1">
    <citation type="submission" date="2024-06" db="EMBL/GenBank/DDBJ databases">
        <title>Genomic Encyclopedia of Type Strains, Phase IV (KMG-IV): sequencing the most valuable type-strain genomes for metagenomic binning, comparative biology and taxonomic classification.</title>
        <authorList>
            <person name="Goeker M."/>
        </authorList>
    </citation>
    <scope>NUCLEOTIDE SEQUENCE [LARGE SCALE GENOMIC DNA]</scope>
    <source>
        <strain evidence="7 8">DSM 27865</strain>
    </source>
</reference>
<keyword evidence="5" id="KW-0411">Iron-sulfur</keyword>
<evidence type="ECO:0000256" key="2">
    <source>
        <dbReference type="ARBA" id="ARBA00022691"/>
    </source>
</evidence>
<dbReference type="SFLD" id="SFLDS00029">
    <property type="entry name" value="Radical_SAM"/>
    <property type="match status" value="1"/>
</dbReference>
<name>A0ABV2MX96_9HYPH</name>
<dbReference type="InterPro" id="IPR034505">
    <property type="entry name" value="Coproporphyrinogen-III_oxidase"/>
</dbReference>
<dbReference type="PROSITE" id="PS51918">
    <property type="entry name" value="RADICAL_SAM"/>
    <property type="match status" value="1"/>
</dbReference>
<dbReference type="RefSeq" id="WP_354193757.1">
    <property type="nucleotide sequence ID" value="NZ_JBEPML010000004.1"/>
</dbReference>
<evidence type="ECO:0000256" key="5">
    <source>
        <dbReference type="ARBA" id="ARBA00023014"/>
    </source>
</evidence>
<comment type="caution">
    <text evidence="7">The sequence shown here is derived from an EMBL/GenBank/DDBJ whole genome shotgun (WGS) entry which is preliminary data.</text>
</comment>
<accession>A0ABV2MX96</accession>
<dbReference type="CDD" id="cd01335">
    <property type="entry name" value="Radical_SAM"/>
    <property type="match status" value="1"/>
</dbReference>
<dbReference type="GO" id="GO:0051989">
    <property type="term" value="F:coproporphyrinogen dehydrogenase activity"/>
    <property type="evidence" value="ECO:0007669"/>
    <property type="project" value="UniProtKB-EC"/>
</dbReference>
<dbReference type="SFLD" id="SFLDG01065">
    <property type="entry name" value="anaerobic_coproporphyrinogen-I"/>
    <property type="match status" value="1"/>
</dbReference>
<dbReference type="InterPro" id="IPR026332">
    <property type="entry name" value="HutW"/>
</dbReference>
<comment type="cofactor">
    <cofactor evidence="1">
        <name>[4Fe-4S] cluster</name>
        <dbReference type="ChEBI" id="CHEBI:49883"/>
    </cofactor>
</comment>
<evidence type="ECO:0000313" key="8">
    <source>
        <dbReference type="Proteomes" id="UP001549076"/>
    </source>
</evidence>
<organism evidence="7 8">
    <name type="scientific">Aquamicrobium terrae</name>
    <dbReference type="NCBI Taxonomy" id="1324945"/>
    <lineage>
        <taxon>Bacteria</taxon>
        <taxon>Pseudomonadati</taxon>
        <taxon>Pseudomonadota</taxon>
        <taxon>Alphaproteobacteria</taxon>
        <taxon>Hyphomicrobiales</taxon>
        <taxon>Phyllobacteriaceae</taxon>
        <taxon>Aquamicrobium</taxon>
    </lineage>
</organism>
<dbReference type="SUPFAM" id="SSF102114">
    <property type="entry name" value="Radical SAM enzymes"/>
    <property type="match status" value="1"/>
</dbReference>
<dbReference type="NCBIfam" id="TIGR04107">
    <property type="entry name" value="rSAM_HutW"/>
    <property type="match status" value="1"/>
</dbReference>
<dbReference type="PANTHER" id="PTHR13932:SF9">
    <property type="entry name" value="COPROPORPHYRINOGEN III OXIDASE"/>
    <property type="match status" value="1"/>
</dbReference>
<dbReference type="SFLD" id="SFLDF00311">
    <property type="entry name" value="heme_degradation_proteins_(Hut"/>
    <property type="match status" value="1"/>
</dbReference>
<dbReference type="EMBL" id="JBEPML010000004">
    <property type="protein sequence ID" value="MET3791433.1"/>
    <property type="molecule type" value="Genomic_DNA"/>
</dbReference>
<gene>
    <name evidence="7" type="ORF">ABID37_001641</name>
</gene>
<dbReference type="InterPro" id="IPR007197">
    <property type="entry name" value="rSAM"/>
</dbReference>
<sequence length="466" mass="49943">MTAEGLVPHFARMGGDPVRDAFAARRAVMPWRSRRPLAAEEVETAWARLLADSRPAGPRLAYVHVPFCANHCLFCGFYRNAYTPQAATAYTDLVIAEIEREADAPAVGAQPVEAVYLGGGTPSALSASELARLIAAIRRCLPLASDCEITIEGRIIHFDAEKVDACLEAGANRISIGVQSFDTAVRRRQGRRAGKQEAIAFIEALRDRDRAAVVIDLLFGLPGQSEAVWREDLAIAADLAPDGIDLYGLNLIPGTPLQRAAAAGKFPDAPTLADLGGMYRMGSDFLAERGWQQISNSHWRRTARERNVYNLRIKEGVECLAYGSGGGGLLGGCSYAVAPDLQSYADGVRAGRKPIEGMRVSDTLQPLRNAVTAGIEKGLLDIAALAPLAPGADVAGALAPLLRQWHDAGLVELDGDVMALTTAGRFWYSNLVFAFDALLCASAAPPRGPLPRTGLPSIQHRKRELS</sequence>
<dbReference type="Gene3D" id="3.20.20.70">
    <property type="entry name" value="Aldolase class I"/>
    <property type="match status" value="1"/>
</dbReference>